<feature type="compositionally biased region" description="Pro residues" evidence="1">
    <location>
        <begin position="208"/>
        <end position="219"/>
    </location>
</feature>
<proteinExistence type="predicted"/>
<feature type="region of interest" description="Disordered" evidence="1">
    <location>
        <begin position="1"/>
        <end position="100"/>
    </location>
</feature>
<reference evidence="2" key="1">
    <citation type="journal article" date="2020" name="Stud. Mycol.">
        <title>101 Dothideomycetes genomes: a test case for predicting lifestyles and emergence of pathogens.</title>
        <authorList>
            <person name="Haridas S."/>
            <person name="Albert R."/>
            <person name="Binder M."/>
            <person name="Bloem J."/>
            <person name="Labutti K."/>
            <person name="Salamov A."/>
            <person name="Andreopoulos B."/>
            <person name="Baker S."/>
            <person name="Barry K."/>
            <person name="Bills G."/>
            <person name="Bluhm B."/>
            <person name="Cannon C."/>
            <person name="Castanera R."/>
            <person name="Culley D."/>
            <person name="Daum C."/>
            <person name="Ezra D."/>
            <person name="Gonzalez J."/>
            <person name="Henrissat B."/>
            <person name="Kuo A."/>
            <person name="Liang C."/>
            <person name="Lipzen A."/>
            <person name="Lutzoni F."/>
            <person name="Magnuson J."/>
            <person name="Mondo S."/>
            <person name="Nolan M."/>
            <person name="Ohm R."/>
            <person name="Pangilinan J."/>
            <person name="Park H.-J."/>
            <person name="Ramirez L."/>
            <person name="Alfaro M."/>
            <person name="Sun H."/>
            <person name="Tritt A."/>
            <person name="Yoshinaga Y."/>
            <person name="Zwiers L.-H."/>
            <person name="Turgeon B."/>
            <person name="Goodwin S."/>
            <person name="Spatafora J."/>
            <person name="Crous P."/>
            <person name="Grigoriev I."/>
        </authorList>
    </citation>
    <scope>NUCLEOTIDE SEQUENCE</scope>
    <source>
        <strain evidence="2">CBS 130266</strain>
    </source>
</reference>
<feature type="region of interest" description="Disordered" evidence="1">
    <location>
        <begin position="202"/>
        <end position="228"/>
    </location>
</feature>
<dbReference type="EMBL" id="MU007066">
    <property type="protein sequence ID" value="KAF2426226.1"/>
    <property type="molecule type" value="Genomic_DNA"/>
</dbReference>
<keyword evidence="3" id="KW-1185">Reference proteome</keyword>
<evidence type="ECO:0000313" key="2">
    <source>
        <dbReference type="EMBL" id="KAF2426226.1"/>
    </source>
</evidence>
<gene>
    <name evidence="2" type="ORF">EJ08DRAFT_380881</name>
</gene>
<sequence length="307" mass="34677">MNDPRRMQPMNLPYRYSPPNPNPNANRRAPFDQQRRAAAYSQYNDYEYDYDTMPANEPRARRPMDNTPRSHPPGFQDGIPRGGPPPPPLRQPTMQTQPPHPKLMFGQAAQQLHSALIESKKFYETFLAAFTQDTEGVKKYARAPALELLWQDKIEADIYPNGRQTGPNGAPLLPPPPGSGPINFGSVTRKLRHALFQACNAKARRPTTGPPGSIPPTPAPGQSASAEDDANSLLRLVKKLKSQWQDLNELMGAARKNSKMMWDLIKELEMLLKVLEDKRAMWEKYDGVPVHHYGAAEHWGREGEYYD</sequence>
<dbReference type="AlphaFoldDB" id="A0A9P4NLF3"/>
<protein>
    <submittedName>
        <fullName evidence="2">Uncharacterized protein</fullName>
    </submittedName>
</protein>
<organism evidence="2 3">
    <name type="scientific">Tothia fuscella</name>
    <dbReference type="NCBI Taxonomy" id="1048955"/>
    <lineage>
        <taxon>Eukaryota</taxon>
        <taxon>Fungi</taxon>
        <taxon>Dikarya</taxon>
        <taxon>Ascomycota</taxon>
        <taxon>Pezizomycotina</taxon>
        <taxon>Dothideomycetes</taxon>
        <taxon>Pleosporomycetidae</taxon>
        <taxon>Venturiales</taxon>
        <taxon>Cylindrosympodiaceae</taxon>
        <taxon>Tothia</taxon>
    </lineage>
</organism>
<dbReference type="Proteomes" id="UP000800235">
    <property type="component" value="Unassembled WGS sequence"/>
</dbReference>
<evidence type="ECO:0000256" key="1">
    <source>
        <dbReference type="SAM" id="MobiDB-lite"/>
    </source>
</evidence>
<comment type="caution">
    <text evidence="2">The sequence shown here is derived from an EMBL/GenBank/DDBJ whole genome shotgun (WGS) entry which is preliminary data.</text>
</comment>
<name>A0A9P4NLF3_9PEZI</name>
<dbReference type="OrthoDB" id="3925428at2759"/>
<accession>A0A9P4NLF3</accession>
<evidence type="ECO:0000313" key="3">
    <source>
        <dbReference type="Proteomes" id="UP000800235"/>
    </source>
</evidence>